<dbReference type="InterPro" id="IPR000626">
    <property type="entry name" value="Ubiquitin-like_dom"/>
</dbReference>
<evidence type="ECO:0000259" key="1">
    <source>
        <dbReference type="PROSITE" id="PS50053"/>
    </source>
</evidence>
<feature type="domain" description="Ubiquitin-like" evidence="1">
    <location>
        <begin position="145"/>
        <end position="229"/>
    </location>
</feature>
<proteinExistence type="predicted"/>
<dbReference type="PANTHER" id="PTHR10621:SF0">
    <property type="entry name" value="UV EXCISION REPAIR PROTEIN RAD23"/>
    <property type="match status" value="1"/>
</dbReference>
<comment type="caution">
    <text evidence="2">The sequence shown here is derived from an EMBL/GenBank/DDBJ whole genome shotgun (WGS) entry which is preliminary data.</text>
</comment>
<dbReference type="GO" id="GO:0043130">
    <property type="term" value="F:ubiquitin binding"/>
    <property type="evidence" value="ECO:0007669"/>
    <property type="project" value="TreeGrafter"/>
</dbReference>
<name>X6M662_RETFI</name>
<dbReference type="GO" id="GO:0043161">
    <property type="term" value="P:proteasome-mediated ubiquitin-dependent protein catabolic process"/>
    <property type="evidence" value="ECO:0007669"/>
    <property type="project" value="TreeGrafter"/>
</dbReference>
<dbReference type="Gene3D" id="3.10.20.90">
    <property type="entry name" value="Phosphatidylinositol 3-kinase Catalytic Subunit, Chain A, domain 1"/>
    <property type="match status" value="1"/>
</dbReference>
<dbReference type="GO" id="GO:0005829">
    <property type="term" value="C:cytosol"/>
    <property type="evidence" value="ECO:0007669"/>
    <property type="project" value="TreeGrafter"/>
</dbReference>
<keyword evidence="3" id="KW-1185">Reference proteome</keyword>
<dbReference type="GO" id="GO:0070628">
    <property type="term" value="F:proteasome binding"/>
    <property type="evidence" value="ECO:0007669"/>
    <property type="project" value="TreeGrafter"/>
</dbReference>
<evidence type="ECO:0000313" key="2">
    <source>
        <dbReference type="EMBL" id="ETO08520.1"/>
    </source>
</evidence>
<organism evidence="2 3">
    <name type="scientific">Reticulomyxa filosa</name>
    <dbReference type="NCBI Taxonomy" id="46433"/>
    <lineage>
        <taxon>Eukaryota</taxon>
        <taxon>Sar</taxon>
        <taxon>Rhizaria</taxon>
        <taxon>Retaria</taxon>
        <taxon>Foraminifera</taxon>
        <taxon>Monothalamids</taxon>
        <taxon>Reticulomyxidae</taxon>
        <taxon>Reticulomyxa</taxon>
    </lineage>
</organism>
<gene>
    <name evidence="2" type="ORF">RFI_28867</name>
</gene>
<dbReference type="PROSITE" id="PS50053">
    <property type="entry name" value="UBIQUITIN_2"/>
    <property type="match status" value="1"/>
</dbReference>
<dbReference type="Proteomes" id="UP000023152">
    <property type="component" value="Unassembled WGS sequence"/>
</dbReference>
<sequence>MNLYSSLSQLIMYLFFFYADYIEHVTWVLLINPTQQSKNSKNKKEIFIYYTESNLTYSILKTLKSKYMEKSNKTQNKLKIAKKIFDSGIYMFSFFCNILKICNNLLKNRRDCIHNQIKLAEKTCFMSKFNYLSLHFSLFQKKFEMKIVVRTQTNRTYSVEVSASATVKNLKEEIEKVDETKVARQKLFLNKSAETKELEDTKQSTDKKELEDEKTLEDYNIKEGDEILLEIPVRSRNFTAVDVTKSQTKKVGTNSYLVLEIELWLWLWWDLQKHEMGLGEIDPNDDHHLKIIKCPGCKERFIPDAYFFYKCIATIKYKTKNDNEIVSLPVIRVEGDYYKQLGGENMAKVEYEFLKLHVAPLH</sequence>
<dbReference type="AlphaFoldDB" id="X6M662"/>
<dbReference type="SMART" id="SM00213">
    <property type="entry name" value="UBQ"/>
    <property type="match status" value="1"/>
</dbReference>
<dbReference type="InterPro" id="IPR029071">
    <property type="entry name" value="Ubiquitin-like_domsf"/>
</dbReference>
<reference evidence="2 3" key="1">
    <citation type="journal article" date="2013" name="Curr. Biol.">
        <title>The Genome of the Foraminiferan Reticulomyxa filosa.</title>
        <authorList>
            <person name="Glockner G."/>
            <person name="Hulsmann N."/>
            <person name="Schleicher M."/>
            <person name="Noegel A.A."/>
            <person name="Eichinger L."/>
            <person name="Gallinger C."/>
            <person name="Pawlowski J."/>
            <person name="Sierra R."/>
            <person name="Euteneuer U."/>
            <person name="Pillet L."/>
            <person name="Moustafa A."/>
            <person name="Platzer M."/>
            <person name="Groth M."/>
            <person name="Szafranski K."/>
            <person name="Schliwa M."/>
        </authorList>
    </citation>
    <scope>NUCLEOTIDE SEQUENCE [LARGE SCALE GENOMIC DNA]</scope>
</reference>
<dbReference type="Pfam" id="PF00240">
    <property type="entry name" value="ubiquitin"/>
    <property type="match status" value="1"/>
</dbReference>
<dbReference type="PANTHER" id="PTHR10621">
    <property type="entry name" value="UV EXCISION REPAIR PROTEIN RAD23"/>
    <property type="match status" value="1"/>
</dbReference>
<dbReference type="EMBL" id="ASPP01024908">
    <property type="protein sequence ID" value="ETO08520.1"/>
    <property type="molecule type" value="Genomic_DNA"/>
</dbReference>
<dbReference type="CDD" id="cd17039">
    <property type="entry name" value="Ubl_ubiquitin_like"/>
    <property type="match status" value="1"/>
</dbReference>
<protein>
    <recommendedName>
        <fullName evidence="1">Ubiquitin-like domain-containing protein</fullName>
    </recommendedName>
</protein>
<accession>X6M662</accession>
<dbReference type="SUPFAM" id="SSF54236">
    <property type="entry name" value="Ubiquitin-like"/>
    <property type="match status" value="1"/>
</dbReference>
<dbReference type="GO" id="GO:0031593">
    <property type="term" value="F:polyubiquitin modification-dependent protein binding"/>
    <property type="evidence" value="ECO:0007669"/>
    <property type="project" value="TreeGrafter"/>
</dbReference>
<dbReference type="GO" id="GO:0005654">
    <property type="term" value="C:nucleoplasm"/>
    <property type="evidence" value="ECO:0007669"/>
    <property type="project" value="TreeGrafter"/>
</dbReference>
<evidence type="ECO:0000313" key="3">
    <source>
        <dbReference type="Proteomes" id="UP000023152"/>
    </source>
</evidence>